<evidence type="ECO:0000256" key="10">
    <source>
        <dbReference type="ARBA" id="ARBA00023136"/>
    </source>
</evidence>
<dbReference type="PROSITE" id="PS00211">
    <property type="entry name" value="ABC_TRANSPORTER_1"/>
    <property type="match status" value="2"/>
</dbReference>
<protein>
    <recommendedName>
        <fullName evidence="12">ABC multidrug transporter MDR2</fullName>
    </recommendedName>
</protein>
<organism evidence="16 17">
    <name type="scientific">Aspergillus bombycis</name>
    <dbReference type="NCBI Taxonomy" id="109264"/>
    <lineage>
        <taxon>Eukaryota</taxon>
        <taxon>Fungi</taxon>
        <taxon>Dikarya</taxon>
        <taxon>Ascomycota</taxon>
        <taxon>Pezizomycotina</taxon>
        <taxon>Eurotiomycetes</taxon>
        <taxon>Eurotiomycetidae</taxon>
        <taxon>Eurotiales</taxon>
        <taxon>Aspergillaceae</taxon>
        <taxon>Aspergillus</taxon>
    </lineage>
</organism>
<dbReference type="SUPFAM" id="SSF90123">
    <property type="entry name" value="ABC transporter transmembrane region"/>
    <property type="match status" value="2"/>
</dbReference>
<feature type="domain" description="ABC transporter" evidence="14">
    <location>
        <begin position="370"/>
        <end position="615"/>
    </location>
</feature>
<dbReference type="InterPro" id="IPR011527">
    <property type="entry name" value="ABC1_TM_dom"/>
</dbReference>
<proteinExistence type="inferred from homology"/>
<dbReference type="PROSITE" id="PS50929">
    <property type="entry name" value="ABC_TM1F"/>
    <property type="match status" value="2"/>
</dbReference>
<dbReference type="AlphaFoldDB" id="A0A1F7ZKP2"/>
<evidence type="ECO:0000256" key="1">
    <source>
        <dbReference type="ARBA" id="ARBA00004651"/>
    </source>
</evidence>
<gene>
    <name evidence="16" type="ORF">ABOM_011468</name>
</gene>
<dbReference type="FunFam" id="3.40.50.300:FF:000913">
    <property type="entry name" value="ABC multidrug transporter SitT"/>
    <property type="match status" value="1"/>
</dbReference>
<feature type="transmembrane region" description="Helical" evidence="13">
    <location>
        <begin position="735"/>
        <end position="762"/>
    </location>
</feature>
<feature type="transmembrane region" description="Helical" evidence="13">
    <location>
        <begin position="814"/>
        <end position="834"/>
    </location>
</feature>
<dbReference type="GO" id="GO:0015421">
    <property type="term" value="F:ABC-type oligopeptide transporter activity"/>
    <property type="evidence" value="ECO:0007669"/>
    <property type="project" value="TreeGrafter"/>
</dbReference>
<dbReference type="InterPro" id="IPR003593">
    <property type="entry name" value="AAA+_ATPase"/>
</dbReference>
<keyword evidence="3" id="KW-0813">Transport</keyword>
<dbReference type="CDD" id="cd03249">
    <property type="entry name" value="ABC_MTABC3_MDL1_MDL2"/>
    <property type="match status" value="1"/>
</dbReference>
<evidence type="ECO:0000256" key="6">
    <source>
        <dbReference type="ARBA" id="ARBA00022737"/>
    </source>
</evidence>
<evidence type="ECO:0000259" key="15">
    <source>
        <dbReference type="PROSITE" id="PS50929"/>
    </source>
</evidence>
<dbReference type="FunFam" id="3.40.50.300:FF:001530">
    <property type="entry name" value="ABC multidrug transporter (Eurofung)"/>
    <property type="match status" value="1"/>
</dbReference>
<keyword evidence="7" id="KW-0547">Nucleotide-binding</keyword>
<dbReference type="GeneID" id="34454858"/>
<dbReference type="Gene3D" id="1.20.1560.10">
    <property type="entry name" value="ABC transporter type 1, transmembrane domain"/>
    <property type="match status" value="1"/>
</dbReference>
<reference evidence="16 17" key="1">
    <citation type="journal article" date="2016" name="Genome Biol. Evol.">
        <title>Draft genome sequence of an aflatoxigenic Aspergillus species, A. bombycis.</title>
        <authorList>
            <person name="Moore G.G."/>
            <person name="Mack B.M."/>
            <person name="Beltz S.B."/>
            <person name="Gilbert M.K."/>
        </authorList>
    </citation>
    <scope>NUCLEOTIDE SEQUENCE [LARGE SCALE GENOMIC DNA]</scope>
    <source>
        <strain evidence="17">NRRL 26010</strain>
    </source>
</reference>
<feature type="transmembrane region" description="Helical" evidence="13">
    <location>
        <begin position="191"/>
        <end position="216"/>
    </location>
</feature>
<evidence type="ECO:0000256" key="7">
    <source>
        <dbReference type="ARBA" id="ARBA00022741"/>
    </source>
</evidence>
<evidence type="ECO:0000259" key="14">
    <source>
        <dbReference type="PROSITE" id="PS50893"/>
    </source>
</evidence>
<evidence type="ECO:0000256" key="8">
    <source>
        <dbReference type="ARBA" id="ARBA00022840"/>
    </source>
</evidence>
<keyword evidence="10 13" id="KW-0472">Membrane</keyword>
<dbReference type="STRING" id="109264.A0A1F7ZKP2"/>
<dbReference type="PANTHER" id="PTHR43394">
    <property type="entry name" value="ATP-DEPENDENT PERMEASE MDL1, MITOCHONDRIAL"/>
    <property type="match status" value="1"/>
</dbReference>
<feature type="transmembrane region" description="Helical" evidence="13">
    <location>
        <begin position="953"/>
        <end position="974"/>
    </location>
</feature>
<evidence type="ECO:0000256" key="13">
    <source>
        <dbReference type="SAM" id="Phobius"/>
    </source>
</evidence>
<dbReference type="Pfam" id="PF00664">
    <property type="entry name" value="ABC_membrane"/>
    <property type="match status" value="2"/>
</dbReference>
<feature type="transmembrane region" description="Helical" evidence="13">
    <location>
        <begin position="692"/>
        <end position="715"/>
    </location>
</feature>
<dbReference type="PANTHER" id="PTHR43394:SF1">
    <property type="entry name" value="ATP-BINDING CASSETTE SUB-FAMILY B MEMBER 10, MITOCHONDRIAL"/>
    <property type="match status" value="1"/>
</dbReference>
<dbReference type="CDD" id="cd18578">
    <property type="entry name" value="ABC_6TM_Pgp_ABCB1_D2_like"/>
    <property type="match status" value="1"/>
</dbReference>
<dbReference type="InterPro" id="IPR039421">
    <property type="entry name" value="Type_1_exporter"/>
</dbReference>
<dbReference type="InterPro" id="IPR036640">
    <property type="entry name" value="ABC1_TM_sf"/>
</dbReference>
<keyword evidence="17" id="KW-1185">Reference proteome</keyword>
<keyword evidence="5 13" id="KW-0812">Transmembrane</keyword>
<dbReference type="SUPFAM" id="SSF52540">
    <property type="entry name" value="P-loop containing nucleoside triphosphate hydrolases"/>
    <property type="match status" value="2"/>
</dbReference>
<feature type="transmembrane region" description="Helical" evidence="13">
    <location>
        <begin position="268"/>
        <end position="289"/>
    </location>
</feature>
<dbReference type="CDD" id="cd18577">
    <property type="entry name" value="ABC_6TM_Pgp_ABCB1_D1_like"/>
    <property type="match status" value="1"/>
</dbReference>
<name>A0A1F7ZKP2_9EURO</name>
<dbReference type="PROSITE" id="PS50893">
    <property type="entry name" value="ABC_TRANSPORTER_2"/>
    <property type="match status" value="2"/>
</dbReference>
<keyword evidence="9 13" id="KW-1133">Transmembrane helix</keyword>
<dbReference type="Gene3D" id="3.40.50.300">
    <property type="entry name" value="P-loop containing nucleotide triphosphate hydrolases"/>
    <property type="match status" value="2"/>
</dbReference>
<dbReference type="GO" id="GO:0090374">
    <property type="term" value="P:oligopeptide export from mitochondrion"/>
    <property type="evidence" value="ECO:0007669"/>
    <property type="project" value="TreeGrafter"/>
</dbReference>
<keyword evidence="11" id="KW-0325">Glycoprotein</keyword>
<evidence type="ECO:0000256" key="5">
    <source>
        <dbReference type="ARBA" id="ARBA00022692"/>
    </source>
</evidence>
<comment type="caution">
    <text evidence="16">The sequence shown here is derived from an EMBL/GenBank/DDBJ whole genome shotgun (WGS) entry which is preliminary data.</text>
</comment>
<feature type="domain" description="ABC transmembrane type-1" evidence="15">
    <location>
        <begin position="696"/>
        <end position="982"/>
    </location>
</feature>
<dbReference type="InterPro" id="IPR017871">
    <property type="entry name" value="ABC_transporter-like_CS"/>
</dbReference>
<dbReference type="FunFam" id="1.20.1560.10:FF:000057">
    <property type="entry name" value="ABC multidrug transporter SitT"/>
    <property type="match status" value="1"/>
</dbReference>
<sequence>MDTEAIESEKAATTAPTPVKPEGLFATYKRIFRYAGPFELALQTVACVAAVASGAGIAFQPLLLGQFVTGVTDFTSSQFSPSQLRSEASKLALYFVYLGIARFILSYVYNTLFTYTALMITRNIRHEYLKSALGQEVAFFDVGTGGSIATQATSNGRMIQGGIGEKLGLALQGVAAFITAFIIAFVVQWKLTLICLCIAPATLIVNGIAGGLMGVYENQILEINAKANAFAESVLSSVRTAHAFEIRERLVDRFDEHLSSAHKIGSKLSVIFGTFFSAEYCIVYLGYGLAFWQGFRMLSRGEIVETGDIFTVVMSVIIAATQLTMLTPYMVDFTRSATAASALFHLIDRKSDIDPYDTVGHQPSEVVGDIELTDVTFAYPTRPDVKVLDKLSMRAQAGKVTALVGQSGSGKSTIVGLLERWYNPASGSITLDGHPLDELNLSWLRKNIRLVQQEPLLFQGTVYDNIKQGLVGTKWEHAPRGQQMERIQEAATMAFAHGFIANLPNGYDTEIGQRGGRLSGGQKQRIAIARSVVSQPKVLLLDEATSALDPHAESAVQKALDKAIEGRTTIVIAHKLATIRKADSIIVMEKGCIVEQGTHDSLLAQGGKYAQLVRSQDLALSSPLEPELESEPVNDEKVDAVAKLSVPASYSSVDKNNGHMQRHYYTDYNDYKQRNIFWAIYRLLRETSELRYVYCLVFAGCIVGGATFPGQAILLSSVVETLALPMAELEHRGNFLATMFIVLAAGCLLSYFILGYVTNTVAQHLGHKLRKQCLHDILAQDIEFFDREENSTGALVARVDSNPQAILELMGYNIGLVLIAALNVLACAVLALVYSWKLGLVITCAGLIPLVGSGYLKIRLDAKLDLQTSQRYSASASIASEAITSIRTISSLAIEHSVLERYTRELDAAMADLKRPLLAVMASFAFTQSAEYWFLALGFWYGCRLLSFGEVTLYAFFVAFLGVFFSGQSASQLFQFSTSITKGVNAANYLFWLNDLQKTVRERDGSREQGPGAVHALDLDKVKFSYPCRPEIPVLEGLDLSFQKGQFIALVGSSGCGKSTVIALLERFYDPSAGSITLNSSPLPSLSPRLYRQIVSLVQQQPDLFPVSIHENVALGLGCDARADLEVADSQIESALRAANAWDFVSSLPDGLATLVGFGGSQLSGGQRQRIAIARALIRDPKILLLDEATSALDTESERVVHAGLAAAKDGDRITVAVAHRLSTIKDADVICVFHQGQIVEMGSHSDLISTGMIYRKMCEAQALD</sequence>
<dbReference type="Proteomes" id="UP000179179">
    <property type="component" value="Unassembled WGS sequence"/>
</dbReference>
<feature type="transmembrane region" description="Helical" evidence="13">
    <location>
        <begin position="40"/>
        <end position="59"/>
    </location>
</feature>
<dbReference type="GO" id="GO:0005743">
    <property type="term" value="C:mitochondrial inner membrane"/>
    <property type="evidence" value="ECO:0007669"/>
    <property type="project" value="TreeGrafter"/>
</dbReference>
<dbReference type="EMBL" id="LYCR01000163">
    <property type="protein sequence ID" value="OGM40027.1"/>
    <property type="molecule type" value="Genomic_DNA"/>
</dbReference>
<dbReference type="GO" id="GO:0005524">
    <property type="term" value="F:ATP binding"/>
    <property type="evidence" value="ECO:0007669"/>
    <property type="project" value="UniProtKB-KW"/>
</dbReference>
<feature type="transmembrane region" description="Helical" evidence="13">
    <location>
        <begin position="309"/>
        <end position="331"/>
    </location>
</feature>
<dbReference type="SMART" id="SM00382">
    <property type="entry name" value="AAA"/>
    <property type="match status" value="2"/>
</dbReference>
<dbReference type="GO" id="GO:0005886">
    <property type="term" value="C:plasma membrane"/>
    <property type="evidence" value="ECO:0007669"/>
    <property type="project" value="UniProtKB-SubCell"/>
</dbReference>
<evidence type="ECO:0000256" key="3">
    <source>
        <dbReference type="ARBA" id="ARBA00022448"/>
    </source>
</evidence>
<evidence type="ECO:0000256" key="2">
    <source>
        <dbReference type="ARBA" id="ARBA00007577"/>
    </source>
</evidence>
<dbReference type="RefSeq" id="XP_022383744.1">
    <property type="nucleotide sequence ID" value="XM_022538596.1"/>
</dbReference>
<keyword evidence="8" id="KW-0067">ATP-binding</keyword>
<dbReference type="OrthoDB" id="6500128at2759"/>
<feature type="domain" description="ABC transporter" evidence="14">
    <location>
        <begin position="1014"/>
        <end position="1261"/>
    </location>
</feature>
<evidence type="ECO:0000256" key="4">
    <source>
        <dbReference type="ARBA" id="ARBA00022475"/>
    </source>
</evidence>
<evidence type="ECO:0000256" key="12">
    <source>
        <dbReference type="ARBA" id="ARBA00049740"/>
    </source>
</evidence>
<comment type="subcellular location">
    <subcellularLocation>
        <location evidence="1">Cell membrane</location>
        <topology evidence="1">Multi-pass membrane protein</topology>
    </subcellularLocation>
</comment>
<keyword evidence="4" id="KW-1003">Cell membrane</keyword>
<evidence type="ECO:0000256" key="11">
    <source>
        <dbReference type="ARBA" id="ARBA00023180"/>
    </source>
</evidence>
<dbReference type="InterPro" id="IPR027417">
    <property type="entry name" value="P-loop_NTPase"/>
</dbReference>
<keyword evidence="6" id="KW-0677">Repeat</keyword>
<accession>A0A1F7ZKP2</accession>
<dbReference type="Pfam" id="PF00005">
    <property type="entry name" value="ABC_tran"/>
    <property type="match status" value="2"/>
</dbReference>
<evidence type="ECO:0000313" key="17">
    <source>
        <dbReference type="Proteomes" id="UP000179179"/>
    </source>
</evidence>
<feature type="transmembrane region" description="Helical" evidence="13">
    <location>
        <begin position="917"/>
        <end position="941"/>
    </location>
</feature>
<feature type="transmembrane region" description="Helical" evidence="13">
    <location>
        <begin position="167"/>
        <end position="185"/>
    </location>
</feature>
<evidence type="ECO:0000313" key="16">
    <source>
        <dbReference type="EMBL" id="OGM40027.1"/>
    </source>
</evidence>
<dbReference type="GO" id="GO:0016887">
    <property type="term" value="F:ATP hydrolysis activity"/>
    <property type="evidence" value="ECO:0007669"/>
    <property type="project" value="InterPro"/>
</dbReference>
<evidence type="ECO:0000256" key="9">
    <source>
        <dbReference type="ARBA" id="ARBA00022989"/>
    </source>
</evidence>
<dbReference type="InterPro" id="IPR003439">
    <property type="entry name" value="ABC_transporter-like_ATP-bd"/>
</dbReference>
<comment type="similarity">
    <text evidence="2">Belongs to the ABC transporter superfamily. ABCB family. Multidrug resistance exporter (TC 3.A.1.201) subfamily.</text>
</comment>
<feature type="domain" description="ABC transmembrane type-1" evidence="15">
    <location>
        <begin position="45"/>
        <end position="335"/>
    </location>
</feature>
<feature type="transmembrane region" description="Helical" evidence="13">
    <location>
        <begin position="94"/>
        <end position="120"/>
    </location>
</feature>